<reference evidence="2 3" key="1">
    <citation type="submission" date="2017-10" db="EMBL/GenBank/DDBJ databases">
        <title>The new phylogeny of genus Mycobacterium.</title>
        <authorList>
            <person name="Tortoli E."/>
            <person name="Trovato A."/>
            <person name="Cirillo D.M."/>
        </authorList>
    </citation>
    <scope>NUCLEOTIDE SEQUENCE [LARGE SCALE GENOMIC DNA]</scope>
    <source>
        <strain evidence="2 3">CCUG37673</strain>
    </source>
</reference>
<dbReference type="Proteomes" id="UP000465302">
    <property type="component" value="Unassembled WGS sequence"/>
</dbReference>
<dbReference type="Proteomes" id="UP000220914">
    <property type="component" value="Unassembled WGS sequence"/>
</dbReference>
<keyword evidence="3" id="KW-1185">Reference proteome</keyword>
<gene>
    <name evidence="2" type="ORF">CQY20_24930</name>
    <name evidence="1" type="ORF">MAGR_22300</name>
</gene>
<dbReference type="EMBL" id="BLKS01000001">
    <property type="protein sequence ID" value="GFG50789.1"/>
    <property type="molecule type" value="Genomic_DNA"/>
</dbReference>
<sequence length="198" mass="21836">MPVGDTQRGFASAAARDGIVLGGQSVDWLNRRGHLGLPGGQHMPSTIAALERIYLALGGDLTTLATAKLTPLRGDFIHTATGTFIEIDESQHFTSFRLLTLEMYPPGVPLGFDIDEYKQLCRTWQRKSDNYFRSKEARGFGVGGRQRQRAYYDALRDLATPAMGRPPLIRIDAADRDPVDAYRRHRHALMAALAGGVP</sequence>
<name>A0A2A7MSF5_MYCAG</name>
<dbReference type="RefSeq" id="WP_097942750.1">
    <property type="nucleotide sequence ID" value="NZ_BLKS01000001.1"/>
</dbReference>
<dbReference type="Pfam" id="PF23913">
    <property type="entry name" value="DUF7255"/>
    <property type="match status" value="1"/>
</dbReference>
<evidence type="ECO:0000313" key="3">
    <source>
        <dbReference type="Proteomes" id="UP000220914"/>
    </source>
</evidence>
<organism evidence="2 3">
    <name type="scientific">Mycolicibacterium agri</name>
    <name type="common">Mycobacterium agri</name>
    <dbReference type="NCBI Taxonomy" id="36811"/>
    <lineage>
        <taxon>Bacteria</taxon>
        <taxon>Bacillati</taxon>
        <taxon>Actinomycetota</taxon>
        <taxon>Actinomycetes</taxon>
        <taxon>Mycobacteriales</taxon>
        <taxon>Mycobacteriaceae</taxon>
        <taxon>Mycolicibacterium</taxon>
    </lineage>
</organism>
<reference evidence="1" key="3">
    <citation type="submission" date="2020-02" db="EMBL/GenBank/DDBJ databases">
        <authorList>
            <person name="Matsumoto Y."/>
            <person name="Motooka D."/>
            <person name="Nakamura S."/>
        </authorList>
    </citation>
    <scope>NUCLEOTIDE SEQUENCE</scope>
    <source>
        <strain evidence="1">JCM 6377</strain>
    </source>
</reference>
<evidence type="ECO:0000313" key="1">
    <source>
        <dbReference type="EMBL" id="GFG50789.1"/>
    </source>
</evidence>
<proteinExistence type="predicted"/>
<dbReference type="EMBL" id="PDCP01000060">
    <property type="protein sequence ID" value="PEG34604.1"/>
    <property type="molecule type" value="Genomic_DNA"/>
</dbReference>
<protein>
    <submittedName>
        <fullName evidence="2">Uncharacterized protein</fullName>
    </submittedName>
</protein>
<dbReference type="AlphaFoldDB" id="A0A2A7MSF5"/>
<comment type="caution">
    <text evidence="2">The sequence shown here is derived from an EMBL/GenBank/DDBJ whole genome shotgun (WGS) entry which is preliminary data.</text>
</comment>
<evidence type="ECO:0000313" key="4">
    <source>
        <dbReference type="Proteomes" id="UP000465302"/>
    </source>
</evidence>
<reference evidence="1 4" key="2">
    <citation type="journal article" date="2019" name="Emerg. Microbes Infect.">
        <title>Comprehensive subspecies identification of 175 nontuberculous mycobacteria species based on 7547 genomic profiles.</title>
        <authorList>
            <person name="Matsumoto Y."/>
            <person name="Kinjo T."/>
            <person name="Motooka D."/>
            <person name="Nabeya D."/>
            <person name="Jung N."/>
            <person name="Uechi K."/>
            <person name="Horii T."/>
            <person name="Iida T."/>
            <person name="Fujita J."/>
            <person name="Nakamura S."/>
        </authorList>
    </citation>
    <scope>NUCLEOTIDE SEQUENCE [LARGE SCALE GENOMIC DNA]</scope>
    <source>
        <strain evidence="1 4">JCM 6377</strain>
    </source>
</reference>
<accession>A0A2A7MSF5</accession>
<evidence type="ECO:0000313" key="2">
    <source>
        <dbReference type="EMBL" id="PEG34604.1"/>
    </source>
</evidence>
<dbReference type="OrthoDB" id="4619215at2"/>
<dbReference type="InterPro" id="IPR055679">
    <property type="entry name" value="DUF7255"/>
</dbReference>